<accession>A0ABS1MK42</accession>
<dbReference type="Proteomes" id="UP000602198">
    <property type="component" value="Unassembled WGS sequence"/>
</dbReference>
<comment type="caution">
    <text evidence="2">The sequence shown here is derived from an EMBL/GenBank/DDBJ whole genome shotgun (WGS) entry which is preliminary data.</text>
</comment>
<gene>
    <name evidence="2" type="ORF">JK358_37125</name>
</gene>
<keyword evidence="1" id="KW-1133">Transmembrane helix</keyword>
<dbReference type="EMBL" id="JAERRJ010000023">
    <property type="protein sequence ID" value="MBL1080034.1"/>
    <property type="molecule type" value="Genomic_DNA"/>
</dbReference>
<keyword evidence="3" id="KW-1185">Reference proteome</keyword>
<dbReference type="InterPro" id="IPR051082">
    <property type="entry name" value="Pentapeptide-BTB/POZ_domain"/>
</dbReference>
<keyword evidence="1" id="KW-0472">Membrane</keyword>
<feature type="transmembrane region" description="Helical" evidence="1">
    <location>
        <begin position="7"/>
        <end position="25"/>
    </location>
</feature>
<keyword evidence="1" id="KW-0812">Transmembrane</keyword>
<proteinExistence type="predicted"/>
<dbReference type="PANTHER" id="PTHR14136">
    <property type="entry name" value="BTB_POZ DOMAIN-CONTAINING PROTEIN KCTD9"/>
    <property type="match status" value="1"/>
</dbReference>
<evidence type="ECO:0000256" key="1">
    <source>
        <dbReference type="SAM" id="Phobius"/>
    </source>
</evidence>
<dbReference type="SUPFAM" id="SSF141571">
    <property type="entry name" value="Pentapeptide repeat-like"/>
    <property type="match status" value="1"/>
</dbReference>
<protein>
    <submittedName>
        <fullName evidence="2">Pentapeptide repeat-containing protein</fullName>
    </submittedName>
</protein>
<evidence type="ECO:0000313" key="3">
    <source>
        <dbReference type="Proteomes" id="UP000602198"/>
    </source>
</evidence>
<dbReference type="InterPro" id="IPR001646">
    <property type="entry name" value="5peptide_repeat"/>
</dbReference>
<organism evidence="2 3">
    <name type="scientific">Nocardia acididurans</name>
    <dbReference type="NCBI Taxonomy" id="2802282"/>
    <lineage>
        <taxon>Bacteria</taxon>
        <taxon>Bacillati</taxon>
        <taxon>Actinomycetota</taxon>
        <taxon>Actinomycetes</taxon>
        <taxon>Mycobacteriales</taxon>
        <taxon>Nocardiaceae</taxon>
        <taxon>Nocardia</taxon>
    </lineage>
</organism>
<reference evidence="2 3" key="1">
    <citation type="submission" date="2021-01" db="EMBL/GenBank/DDBJ databases">
        <title>WGS of actinomycetes isolated from Thailand.</title>
        <authorList>
            <person name="Thawai C."/>
        </authorList>
    </citation>
    <scope>NUCLEOTIDE SEQUENCE [LARGE SCALE GENOMIC DNA]</scope>
    <source>
        <strain evidence="2 3">LPG 2</strain>
    </source>
</reference>
<evidence type="ECO:0000313" key="2">
    <source>
        <dbReference type="EMBL" id="MBL1080034.1"/>
    </source>
</evidence>
<dbReference type="Pfam" id="PF00805">
    <property type="entry name" value="Pentapeptide"/>
    <property type="match status" value="2"/>
</dbReference>
<sequence>MTRIRLWLTSVGGVVAFAVLVWLYYWIPTLLSADAKTAEAFRGQLTALVGICATASVAIFGINKHFLDREKQRTDIFNTAIGHLASDDAVIRAGGVRALARMMRYSSADRARVLETFADVLRHRTAQLGSGETHHRLPSDISAILVALQRRTTAADDPPLNLSGVRLAGANLRGVDLRGARLIGADLTDADLRGARLAEADLDRAILANAELSGTDLRAAKLTRARLTGAVLRECVAAGTDFSGSGLAGADLRATDLQTAIGLTRDQIGSAGSDSTTRLPAELT</sequence>
<dbReference type="RefSeq" id="WP_201958132.1">
    <property type="nucleotide sequence ID" value="NZ_JAERRJ010000023.1"/>
</dbReference>
<feature type="transmembrane region" description="Helical" evidence="1">
    <location>
        <begin position="45"/>
        <end position="63"/>
    </location>
</feature>
<dbReference type="PANTHER" id="PTHR14136:SF17">
    <property type="entry name" value="BTB_POZ DOMAIN-CONTAINING PROTEIN KCTD9"/>
    <property type="match status" value="1"/>
</dbReference>
<dbReference type="Gene3D" id="2.160.20.80">
    <property type="entry name" value="E3 ubiquitin-protein ligase SopA"/>
    <property type="match status" value="1"/>
</dbReference>
<name>A0ABS1MK42_9NOCA</name>